<dbReference type="AlphaFoldDB" id="A0A2U3L153"/>
<dbReference type="EMBL" id="OMOF01000265">
    <property type="protein sequence ID" value="SPF45613.1"/>
    <property type="molecule type" value="Genomic_DNA"/>
</dbReference>
<dbReference type="Pfam" id="PF00078">
    <property type="entry name" value="RVT_1"/>
    <property type="match status" value="1"/>
</dbReference>
<dbReference type="GO" id="GO:0003964">
    <property type="term" value="F:RNA-directed DNA polymerase activity"/>
    <property type="evidence" value="ECO:0007669"/>
    <property type="project" value="UniProtKB-KW"/>
</dbReference>
<evidence type="ECO:0000313" key="2">
    <source>
        <dbReference type="EMBL" id="SPF45613.1"/>
    </source>
</evidence>
<protein>
    <submittedName>
        <fullName evidence="2">Retron-type RNA-directed DNA polymerase</fullName>
    </submittedName>
</protein>
<evidence type="ECO:0000313" key="3">
    <source>
        <dbReference type="Proteomes" id="UP000238916"/>
    </source>
</evidence>
<keyword evidence="2" id="KW-0695">RNA-directed DNA polymerase</keyword>
<dbReference type="InterPro" id="IPR030931">
    <property type="entry name" value="Group_II_RT_mat"/>
</dbReference>
<dbReference type="InterPro" id="IPR043502">
    <property type="entry name" value="DNA/RNA_pol_sf"/>
</dbReference>
<organism evidence="2 3">
    <name type="scientific">Candidatus Desulfosporosinus infrequens</name>
    <dbReference type="NCBI Taxonomy" id="2043169"/>
    <lineage>
        <taxon>Bacteria</taxon>
        <taxon>Bacillati</taxon>
        <taxon>Bacillota</taxon>
        <taxon>Clostridia</taxon>
        <taxon>Eubacteriales</taxon>
        <taxon>Desulfitobacteriaceae</taxon>
        <taxon>Desulfosporosinus</taxon>
    </lineage>
</organism>
<dbReference type="SUPFAM" id="SSF56672">
    <property type="entry name" value="DNA/RNA polymerases"/>
    <property type="match status" value="1"/>
</dbReference>
<dbReference type="CDD" id="cd01651">
    <property type="entry name" value="RT_G2_intron"/>
    <property type="match status" value="1"/>
</dbReference>
<keyword evidence="2" id="KW-0808">Transferase</keyword>
<dbReference type="InterPro" id="IPR000477">
    <property type="entry name" value="RT_dom"/>
</dbReference>
<proteinExistence type="predicted"/>
<feature type="domain" description="Reverse transcriptase" evidence="1">
    <location>
        <begin position="87"/>
        <end position="330"/>
    </location>
</feature>
<name>A0A2U3L153_9FIRM</name>
<dbReference type="PROSITE" id="PS50878">
    <property type="entry name" value="RT_POL"/>
    <property type="match status" value="1"/>
</dbReference>
<reference evidence="3" key="1">
    <citation type="submission" date="2018-02" db="EMBL/GenBank/DDBJ databases">
        <authorList>
            <person name="Hausmann B."/>
        </authorList>
    </citation>
    <scope>NUCLEOTIDE SEQUENCE [LARGE SCALE GENOMIC DNA]</scope>
    <source>
        <strain evidence="3">Peat soil MAG SbF1</strain>
    </source>
</reference>
<evidence type="ECO:0000259" key="1">
    <source>
        <dbReference type="PROSITE" id="PS50878"/>
    </source>
</evidence>
<keyword evidence="2" id="KW-0548">Nucleotidyltransferase</keyword>
<gene>
    <name evidence="2" type="ORF">SBF1_3370001</name>
</gene>
<dbReference type="InterPro" id="IPR051083">
    <property type="entry name" value="GrpII_Intron_Splice-Mob/Def"/>
</dbReference>
<dbReference type="Proteomes" id="UP000238916">
    <property type="component" value="Unassembled WGS sequence"/>
</dbReference>
<accession>A0A2U3L153</accession>
<sequence>MDRNMQPVKETSAGHVGSEVRWQTSLRGIAKKATENKNHRFGNLYKLLNVEALREAFHDLKKKAAAGVDNITAKEYAEEFESNLGKVVEQLKSKQYRAKLVRRVYIDKGNGKKRPLGIPAVSDKIVQRAAAKILEAIYETEFSEHSYGYRPNTGAQKAVKDLTHELNFGKYSYIVEADIRGFFDAIDHDWLIRMLELRIADKAFLRLIKKWLKAGVLDIDGMVKHPVTGCPQGGVISPILANIYLHYALDLWFEKRVKLSCKGMNYICIYADDFVCAFQYKQDAVQFYQAVGERLGKFGLELAQEKTNIISFSRFRKEENTKFEFLGFEFRWGVTLKGEDIITRRTAPGKLRKSLAAFTEWCREMRNKRLRRLFPKLIAKLRGYNNYYGLIGNYGSLSKFHEQVKRILYKWLNRRSQRRSFNLDEFSACWKRYGVPEPRIVESDLVQLHFDF</sequence>
<dbReference type="PANTHER" id="PTHR34047:SF8">
    <property type="entry name" value="PROTEIN YKFC"/>
    <property type="match status" value="1"/>
</dbReference>
<dbReference type="NCBIfam" id="TIGR04416">
    <property type="entry name" value="group_II_RT_mat"/>
    <property type="match status" value="1"/>
</dbReference>
<dbReference type="PANTHER" id="PTHR34047">
    <property type="entry name" value="NUCLEAR INTRON MATURASE 1, MITOCHONDRIAL-RELATED"/>
    <property type="match status" value="1"/>
</dbReference>